<gene>
    <name evidence="2" type="ORF">Rhe02_92670</name>
</gene>
<protein>
    <submittedName>
        <fullName evidence="2">Uncharacterized protein</fullName>
    </submittedName>
</protein>
<feature type="transmembrane region" description="Helical" evidence="1">
    <location>
        <begin position="85"/>
        <end position="105"/>
    </location>
</feature>
<dbReference type="AlphaFoldDB" id="A0A8J3VLU3"/>
<feature type="transmembrane region" description="Helical" evidence="1">
    <location>
        <begin position="251"/>
        <end position="271"/>
    </location>
</feature>
<organism evidence="2 3">
    <name type="scientific">Rhizocola hellebori</name>
    <dbReference type="NCBI Taxonomy" id="1392758"/>
    <lineage>
        <taxon>Bacteria</taxon>
        <taxon>Bacillati</taxon>
        <taxon>Actinomycetota</taxon>
        <taxon>Actinomycetes</taxon>
        <taxon>Micromonosporales</taxon>
        <taxon>Micromonosporaceae</taxon>
        <taxon>Rhizocola</taxon>
    </lineage>
</organism>
<dbReference type="RefSeq" id="WP_203914916.1">
    <property type="nucleotide sequence ID" value="NZ_BONY01000122.1"/>
</dbReference>
<sequence length="352" mass="37640">MVSTAVARPAAGYRTNLVTALLGAWLTVGLLLDTWAHNNKPELESFFTPWHGVFYTGFFATAAWIGWTVRGPLLEKRYAQIPAGYGAAVVAVGVFALCAFGDMMWHLTFGIEQTIDILFSPTHLGLGASMVTILLTPVRSAWADRSLPAAPSLGRLLPSVASTALAATVTLLFLQYANAFTHGSGDVVVALSTMDQGFTADLVTDMVVTNLVLLLPILTLARRWTLPFGVATVLYAAAATLSAAVTDFDNWELMLGMVAAGVAVDLLARWLDPSPQRLVRFRVFAAAAPLVTWAIYIATAYLTSPPLYNPDGRVEAMPEVYTGAPIVQALLGLLVGILLIPDFGGRTTKISE</sequence>
<feature type="transmembrane region" description="Helical" evidence="1">
    <location>
        <begin position="117"/>
        <end position="135"/>
    </location>
</feature>
<feature type="transmembrane region" description="Helical" evidence="1">
    <location>
        <begin position="283"/>
        <end position="302"/>
    </location>
</feature>
<dbReference type="EMBL" id="BONY01000122">
    <property type="protein sequence ID" value="GIH11200.1"/>
    <property type="molecule type" value="Genomic_DNA"/>
</dbReference>
<feature type="transmembrane region" description="Helical" evidence="1">
    <location>
        <begin position="322"/>
        <end position="340"/>
    </location>
</feature>
<reference evidence="2" key="1">
    <citation type="submission" date="2021-01" db="EMBL/GenBank/DDBJ databases">
        <title>Whole genome shotgun sequence of Rhizocola hellebori NBRC 109834.</title>
        <authorList>
            <person name="Komaki H."/>
            <person name="Tamura T."/>
        </authorList>
    </citation>
    <scope>NUCLEOTIDE SEQUENCE</scope>
    <source>
        <strain evidence="2">NBRC 109834</strain>
    </source>
</reference>
<evidence type="ECO:0000313" key="2">
    <source>
        <dbReference type="EMBL" id="GIH11200.1"/>
    </source>
</evidence>
<feature type="transmembrane region" description="Helical" evidence="1">
    <location>
        <begin position="197"/>
        <end position="218"/>
    </location>
</feature>
<feature type="transmembrane region" description="Helical" evidence="1">
    <location>
        <begin position="225"/>
        <end position="245"/>
    </location>
</feature>
<evidence type="ECO:0000256" key="1">
    <source>
        <dbReference type="SAM" id="Phobius"/>
    </source>
</evidence>
<keyword evidence="1" id="KW-0472">Membrane</keyword>
<keyword evidence="1" id="KW-0812">Transmembrane</keyword>
<comment type="caution">
    <text evidence="2">The sequence shown here is derived from an EMBL/GenBank/DDBJ whole genome shotgun (WGS) entry which is preliminary data.</text>
</comment>
<feature type="transmembrane region" description="Helical" evidence="1">
    <location>
        <begin position="52"/>
        <end position="73"/>
    </location>
</feature>
<accession>A0A8J3VLU3</accession>
<keyword evidence="3" id="KW-1185">Reference proteome</keyword>
<dbReference type="Proteomes" id="UP000612899">
    <property type="component" value="Unassembled WGS sequence"/>
</dbReference>
<keyword evidence="1" id="KW-1133">Transmembrane helix</keyword>
<name>A0A8J3VLU3_9ACTN</name>
<evidence type="ECO:0000313" key="3">
    <source>
        <dbReference type="Proteomes" id="UP000612899"/>
    </source>
</evidence>
<feature type="transmembrane region" description="Helical" evidence="1">
    <location>
        <begin position="12"/>
        <end position="32"/>
    </location>
</feature>
<feature type="transmembrane region" description="Helical" evidence="1">
    <location>
        <begin position="156"/>
        <end position="177"/>
    </location>
</feature>
<proteinExistence type="predicted"/>